<dbReference type="InterPro" id="IPR000086">
    <property type="entry name" value="NUDIX_hydrolase_dom"/>
</dbReference>
<accession>A0A1F7YE84</accession>
<dbReference type="Gene3D" id="3.90.79.10">
    <property type="entry name" value="Nucleoside Triphosphate Pyrophosphohydrolase"/>
    <property type="match status" value="1"/>
</dbReference>
<protein>
    <recommendedName>
        <fullName evidence="2">Nudix hydrolase domain-containing protein</fullName>
    </recommendedName>
</protein>
<comment type="caution">
    <text evidence="3">The sequence shown here is derived from an EMBL/GenBank/DDBJ whole genome shotgun (WGS) entry which is preliminary data.</text>
</comment>
<dbReference type="InterPro" id="IPR020084">
    <property type="entry name" value="NUDIX_hydrolase_CS"/>
</dbReference>
<dbReference type="Pfam" id="PF00293">
    <property type="entry name" value="NUDIX"/>
    <property type="match status" value="1"/>
</dbReference>
<organism evidence="3 4">
    <name type="scientific">Candidatus Woesebacteria bacterium RIFCSPHIGHO2_01_FULL_39_28</name>
    <dbReference type="NCBI Taxonomy" id="1802496"/>
    <lineage>
        <taxon>Bacteria</taxon>
        <taxon>Candidatus Woeseibacteriota</taxon>
    </lineage>
</organism>
<evidence type="ECO:0000256" key="1">
    <source>
        <dbReference type="ARBA" id="ARBA00022801"/>
    </source>
</evidence>
<keyword evidence="1" id="KW-0378">Hydrolase</keyword>
<evidence type="ECO:0000313" key="3">
    <source>
        <dbReference type="EMBL" id="OGM25654.1"/>
    </source>
</evidence>
<gene>
    <name evidence="3" type="ORF">A2627_04410</name>
</gene>
<evidence type="ECO:0000313" key="4">
    <source>
        <dbReference type="Proteomes" id="UP000178851"/>
    </source>
</evidence>
<proteinExistence type="predicted"/>
<dbReference type="CDD" id="cd02883">
    <property type="entry name" value="NUDIX_Hydrolase"/>
    <property type="match status" value="1"/>
</dbReference>
<feature type="domain" description="Nudix hydrolase" evidence="2">
    <location>
        <begin position="15"/>
        <end position="74"/>
    </location>
</feature>
<dbReference type="AlphaFoldDB" id="A0A1F7YE84"/>
<dbReference type="SUPFAM" id="SSF55811">
    <property type="entry name" value="Nudix"/>
    <property type="match status" value="1"/>
</dbReference>
<dbReference type="GO" id="GO:0016787">
    <property type="term" value="F:hydrolase activity"/>
    <property type="evidence" value="ECO:0007669"/>
    <property type="project" value="UniProtKB-KW"/>
</dbReference>
<reference evidence="3 4" key="1">
    <citation type="journal article" date="2016" name="Nat. Commun.">
        <title>Thousands of microbial genomes shed light on interconnected biogeochemical processes in an aquifer system.</title>
        <authorList>
            <person name="Anantharaman K."/>
            <person name="Brown C.T."/>
            <person name="Hug L.A."/>
            <person name="Sharon I."/>
            <person name="Castelle C.J."/>
            <person name="Probst A.J."/>
            <person name="Thomas B.C."/>
            <person name="Singh A."/>
            <person name="Wilkins M.J."/>
            <person name="Karaoz U."/>
            <person name="Brodie E.L."/>
            <person name="Williams K.H."/>
            <person name="Hubbard S.S."/>
            <person name="Banfield J.F."/>
        </authorList>
    </citation>
    <scope>NUCLEOTIDE SEQUENCE [LARGE SCALE GENOMIC DNA]</scope>
</reference>
<dbReference type="PROSITE" id="PS00893">
    <property type="entry name" value="NUDIX_BOX"/>
    <property type="match status" value="1"/>
</dbReference>
<sequence length="96" mass="10906">MVSIPRLRSEGIAEFLLMSSKSDFGKYTGFYYPPGGHLNEGENEKTALTREIEEELGLEVIPLKKIGESEGDVKDRLTNWWVCSAVVKKFIVYCFL</sequence>
<dbReference type="EMBL" id="MGGI01000021">
    <property type="protein sequence ID" value="OGM25654.1"/>
    <property type="molecule type" value="Genomic_DNA"/>
</dbReference>
<evidence type="ECO:0000259" key="2">
    <source>
        <dbReference type="Pfam" id="PF00293"/>
    </source>
</evidence>
<dbReference type="Proteomes" id="UP000178851">
    <property type="component" value="Unassembled WGS sequence"/>
</dbReference>
<name>A0A1F7YE84_9BACT</name>
<dbReference type="InterPro" id="IPR015797">
    <property type="entry name" value="NUDIX_hydrolase-like_dom_sf"/>
</dbReference>